<gene>
    <name evidence="1" type="ORF">QOZ95_005523</name>
</gene>
<evidence type="ECO:0000313" key="2">
    <source>
        <dbReference type="Proteomes" id="UP001242811"/>
    </source>
</evidence>
<organism evidence="1 2">
    <name type="scientific">Paenibacillus brasilensis</name>
    <dbReference type="NCBI Taxonomy" id="128574"/>
    <lineage>
        <taxon>Bacteria</taxon>
        <taxon>Bacillati</taxon>
        <taxon>Bacillota</taxon>
        <taxon>Bacilli</taxon>
        <taxon>Bacillales</taxon>
        <taxon>Paenibacillaceae</taxon>
        <taxon>Paenibacillus</taxon>
    </lineage>
</organism>
<protein>
    <submittedName>
        <fullName evidence="1">Uncharacterized protein</fullName>
    </submittedName>
</protein>
<proteinExistence type="predicted"/>
<dbReference type="Proteomes" id="UP001242811">
    <property type="component" value="Unassembled WGS sequence"/>
</dbReference>
<dbReference type="Gene3D" id="3.20.20.80">
    <property type="entry name" value="Glycosidases"/>
    <property type="match status" value="1"/>
</dbReference>
<reference evidence="1 2" key="1">
    <citation type="submission" date="2023-07" db="EMBL/GenBank/DDBJ databases">
        <title>Genomic Encyclopedia of Type Strains, Phase IV (KMG-IV): sequencing the most valuable type-strain genomes for metagenomic binning, comparative biology and taxonomic classification.</title>
        <authorList>
            <person name="Goeker M."/>
        </authorList>
    </citation>
    <scope>NUCLEOTIDE SEQUENCE [LARGE SCALE GENOMIC DNA]</scope>
    <source>
        <strain evidence="1 2">DSM 14914</strain>
    </source>
</reference>
<dbReference type="EMBL" id="JAUSWA010000069">
    <property type="protein sequence ID" value="MDQ0497304.1"/>
    <property type="molecule type" value="Genomic_DNA"/>
</dbReference>
<feature type="non-terminal residue" evidence="1">
    <location>
        <position position="54"/>
    </location>
</feature>
<comment type="caution">
    <text evidence="1">The sequence shown here is derived from an EMBL/GenBank/DDBJ whole genome shotgun (WGS) entry which is preliminary data.</text>
</comment>
<keyword evidence="2" id="KW-1185">Reference proteome</keyword>
<sequence>MQPVNTYASAQARELYSYLLGISGEKIITGQHDYLESPDELSNKVQKISQAYVG</sequence>
<name>A0ABU0L7Q2_9BACL</name>
<accession>A0ABU0L7Q2</accession>
<evidence type="ECO:0000313" key="1">
    <source>
        <dbReference type="EMBL" id="MDQ0497304.1"/>
    </source>
</evidence>